<evidence type="ECO:0000259" key="2">
    <source>
        <dbReference type="Pfam" id="PF13556"/>
    </source>
</evidence>
<dbReference type="InterPro" id="IPR051448">
    <property type="entry name" value="CdaR-like_regulators"/>
</dbReference>
<organism evidence="4 5">
    <name type="scientific">Actinomadura rugatobispora</name>
    <dbReference type="NCBI Taxonomy" id="1994"/>
    <lineage>
        <taxon>Bacteria</taxon>
        <taxon>Bacillati</taxon>
        <taxon>Actinomycetota</taxon>
        <taxon>Actinomycetes</taxon>
        <taxon>Streptosporangiales</taxon>
        <taxon>Thermomonosporaceae</taxon>
        <taxon>Actinomadura</taxon>
    </lineage>
</organism>
<dbReference type="InterPro" id="IPR025736">
    <property type="entry name" value="PucR_C-HTH_dom"/>
</dbReference>
<dbReference type="PANTHER" id="PTHR33744:SF1">
    <property type="entry name" value="DNA-BINDING TRANSCRIPTIONAL ACTIVATOR ADER"/>
    <property type="match status" value="1"/>
</dbReference>
<dbReference type="Proteomes" id="UP001596074">
    <property type="component" value="Unassembled WGS sequence"/>
</dbReference>
<dbReference type="PANTHER" id="PTHR33744">
    <property type="entry name" value="CARBOHYDRATE DIACID REGULATOR"/>
    <property type="match status" value="1"/>
</dbReference>
<feature type="domain" description="PucR-like N-terminal" evidence="3">
    <location>
        <begin position="18"/>
        <end position="180"/>
    </location>
</feature>
<evidence type="ECO:0000259" key="3">
    <source>
        <dbReference type="Pfam" id="PF25906"/>
    </source>
</evidence>
<dbReference type="Pfam" id="PF25906">
    <property type="entry name" value="PucR-like_N"/>
    <property type="match status" value="1"/>
</dbReference>
<dbReference type="Gene3D" id="1.10.10.2840">
    <property type="entry name" value="PucR C-terminal helix-turn-helix domain"/>
    <property type="match status" value="1"/>
</dbReference>
<feature type="domain" description="PucR C-terminal helix-turn-helix" evidence="2">
    <location>
        <begin position="338"/>
        <end position="395"/>
    </location>
</feature>
<dbReference type="EMBL" id="JBHSON010000145">
    <property type="protein sequence ID" value="MFC5754286.1"/>
    <property type="molecule type" value="Genomic_DNA"/>
</dbReference>
<comment type="caution">
    <text evidence="4">The sequence shown here is derived from an EMBL/GenBank/DDBJ whole genome shotgun (WGS) entry which is preliminary data.</text>
</comment>
<feature type="compositionally biased region" description="Low complexity" evidence="1">
    <location>
        <begin position="414"/>
        <end position="425"/>
    </location>
</feature>
<proteinExistence type="predicted"/>
<evidence type="ECO:0000313" key="5">
    <source>
        <dbReference type="Proteomes" id="UP001596074"/>
    </source>
</evidence>
<name>A0ABW1AI57_9ACTN</name>
<dbReference type="Pfam" id="PF13556">
    <property type="entry name" value="HTH_30"/>
    <property type="match status" value="1"/>
</dbReference>
<keyword evidence="5" id="KW-1185">Reference proteome</keyword>
<reference evidence="5" key="1">
    <citation type="journal article" date="2019" name="Int. J. Syst. Evol. Microbiol.">
        <title>The Global Catalogue of Microorganisms (GCM) 10K type strain sequencing project: providing services to taxonomists for standard genome sequencing and annotation.</title>
        <authorList>
            <consortium name="The Broad Institute Genomics Platform"/>
            <consortium name="The Broad Institute Genome Sequencing Center for Infectious Disease"/>
            <person name="Wu L."/>
            <person name="Ma J."/>
        </authorList>
    </citation>
    <scope>NUCLEOTIDE SEQUENCE [LARGE SCALE GENOMIC DNA]</scope>
    <source>
        <strain evidence="5">KCTC 42087</strain>
    </source>
</reference>
<evidence type="ECO:0000313" key="4">
    <source>
        <dbReference type="EMBL" id="MFC5754286.1"/>
    </source>
</evidence>
<dbReference type="InterPro" id="IPR058663">
    <property type="entry name" value="PucR-like_N"/>
</dbReference>
<accession>A0ABW1AI57</accession>
<dbReference type="RefSeq" id="WP_378292224.1">
    <property type="nucleotide sequence ID" value="NZ_JBHSON010000145.1"/>
</dbReference>
<protein>
    <submittedName>
        <fullName evidence="4">PucR family transcriptional regulator</fullName>
    </submittedName>
</protein>
<feature type="region of interest" description="Disordered" evidence="1">
    <location>
        <begin position="403"/>
        <end position="444"/>
    </location>
</feature>
<sequence length="444" mass="49420">MTDRSTAHVLLEPTPLRLDLAAALRPELPSVAEEIVQAIRDEVPDFARRLGGRSGTSVRLCVERGLRQFLDRTAAPGRPRPTGATGKIFRSLGRGEYLAGRNLDALQSAYRIGARVAWSRFARAGREAGAPPDQLYILAEALFGYLEEISAHSVDAYTELATRASDQKQRARERLLELLLAEPSVSPARLGELAAQAQWRLPHRIACVALSDRWNSEHRLSPGMGAEALVDLDRPDPCLLLPDPDGPGRMDALRHALNGVEFAVGPTVPLTGAAYSLRLARQALSLMRRGLLPAEGQIRCEDHLSTLLLLSDEESARLLVEHRLAALGYLESERNQRLAETLLAWLTSGVSTMNVAERLRVHPQTVRYRMRQLKELFGDLLHDPEWRFETELALRMHRLFQTEESEEAVDEPRSPAAGRSAASRHSSADRRFRPLELATRHNGR</sequence>
<evidence type="ECO:0000256" key="1">
    <source>
        <dbReference type="SAM" id="MobiDB-lite"/>
    </source>
</evidence>
<gene>
    <name evidence="4" type="ORF">ACFPZN_52460</name>
</gene>
<dbReference type="InterPro" id="IPR042070">
    <property type="entry name" value="PucR_C-HTH_sf"/>
</dbReference>